<evidence type="ECO:0000256" key="4">
    <source>
        <dbReference type="ARBA" id="ARBA00044511"/>
    </source>
</evidence>
<evidence type="ECO:0000256" key="5">
    <source>
        <dbReference type="PROSITE-ProRule" id="PRU00708"/>
    </source>
</evidence>
<dbReference type="PROSITE" id="PS51375">
    <property type="entry name" value="PPR"/>
    <property type="match status" value="4"/>
</dbReference>
<comment type="subunit">
    <text evidence="4">Binds to mitochondrial small subunit 15S rRNA.</text>
</comment>
<dbReference type="PANTHER" id="PTHR47447">
    <property type="entry name" value="OS03G0856100 PROTEIN"/>
    <property type="match status" value="1"/>
</dbReference>
<keyword evidence="9" id="KW-1185">Reference proteome</keyword>
<evidence type="ECO:0000256" key="1">
    <source>
        <dbReference type="ARBA" id="ARBA00006192"/>
    </source>
</evidence>
<accession>A0A9N9CZ17</accession>
<evidence type="ECO:0000256" key="3">
    <source>
        <dbReference type="ARBA" id="ARBA00044493"/>
    </source>
</evidence>
<feature type="region of interest" description="Disordered" evidence="6">
    <location>
        <begin position="543"/>
        <end position="572"/>
    </location>
</feature>
<feature type="domain" description="Pentatricopeptide repeat-containing protein-mitochondrial" evidence="7">
    <location>
        <begin position="234"/>
        <end position="353"/>
    </location>
</feature>
<proteinExistence type="inferred from homology"/>
<feature type="repeat" description="PPR" evidence="5">
    <location>
        <begin position="128"/>
        <end position="162"/>
    </location>
</feature>
<evidence type="ECO:0000259" key="7">
    <source>
        <dbReference type="Pfam" id="PF23276"/>
    </source>
</evidence>
<dbReference type="InterPro" id="IPR011990">
    <property type="entry name" value="TPR-like_helical_dom_sf"/>
</dbReference>
<dbReference type="Proteomes" id="UP000789739">
    <property type="component" value="Unassembled WGS sequence"/>
</dbReference>
<dbReference type="Pfam" id="PF13812">
    <property type="entry name" value="PPR_3"/>
    <property type="match status" value="3"/>
</dbReference>
<gene>
    <name evidence="8" type="ORF">PBRASI_LOCUS8731</name>
</gene>
<feature type="repeat" description="PPR" evidence="5">
    <location>
        <begin position="268"/>
        <end position="302"/>
    </location>
</feature>
<evidence type="ECO:0000313" key="8">
    <source>
        <dbReference type="EMBL" id="CAG8621447.1"/>
    </source>
</evidence>
<dbReference type="AlphaFoldDB" id="A0A9N9CZ17"/>
<evidence type="ECO:0000256" key="6">
    <source>
        <dbReference type="SAM" id="MobiDB-lite"/>
    </source>
</evidence>
<dbReference type="OrthoDB" id="185373at2759"/>
<keyword evidence="2" id="KW-0677">Repeat</keyword>
<dbReference type="Gene3D" id="1.25.40.10">
    <property type="entry name" value="Tetratricopeptide repeat domain"/>
    <property type="match status" value="4"/>
</dbReference>
<dbReference type="PANTHER" id="PTHR47447:SF17">
    <property type="entry name" value="OS12G0638900 PROTEIN"/>
    <property type="match status" value="1"/>
</dbReference>
<evidence type="ECO:0000256" key="2">
    <source>
        <dbReference type="ARBA" id="ARBA00022737"/>
    </source>
</evidence>
<reference evidence="8" key="1">
    <citation type="submission" date="2021-06" db="EMBL/GenBank/DDBJ databases">
        <authorList>
            <person name="Kallberg Y."/>
            <person name="Tangrot J."/>
            <person name="Rosling A."/>
        </authorList>
    </citation>
    <scope>NUCLEOTIDE SEQUENCE</scope>
    <source>
        <strain evidence="8">BR232B</strain>
    </source>
</reference>
<dbReference type="NCBIfam" id="TIGR00756">
    <property type="entry name" value="PPR"/>
    <property type="match status" value="3"/>
</dbReference>
<dbReference type="EMBL" id="CAJVPI010001637">
    <property type="protein sequence ID" value="CAG8621447.1"/>
    <property type="molecule type" value="Genomic_DNA"/>
</dbReference>
<comment type="caution">
    <text evidence="8">The sequence shown here is derived from an EMBL/GenBank/DDBJ whole genome shotgun (WGS) entry which is preliminary data.</text>
</comment>
<comment type="function">
    <text evidence="3">Regulates mitochondrial small subunit maturation by controlling 15S rRNA 5'-end processing. Localizes to the 5' precursor of the 15S rRNA in a position that is subsequently occupied by mS47 in the mature yeast mtSSU. Uses structure and sequence-specific RNA recognition, binding to a single-stranded region of the precursor and specifically recognizing bases -6 to -1. The exchange of Ccm1 for mS47 is coupled to the irreversible removal of precursor rRNA that is accompanied by conformational changes of the mitoribosomal proteins uS5m and mS26. These conformational changes signal completion of 5'-end rRNA processing through protection of the mature 5'-end of the 15S rRNA and stabilization of mS47. The removal of the 5' precursor together with the dissociation of Ccm1 may be catalyzed by the 5'-3' exoribonuclease Pet127. Involved in the specific removal of group I introns in mitochondrial encoded transcripts.</text>
</comment>
<organism evidence="8 9">
    <name type="scientific">Paraglomus brasilianum</name>
    <dbReference type="NCBI Taxonomy" id="144538"/>
    <lineage>
        <taxon>Eukaryota</taxon>
        <taxon>Fungi</taxon>
        <taxon>Fungi incertae sedis</taxon>
        <taxon>Mucoromycota</taxon>
        <taxon>Glomeromycotina</taxon>
        <taxon>Glomeromycetes</taxon>
        <taxon>Paraglomerales</taxon>
        <taxon>Paraglomeraceae</taxon>
        <taxon>Paraglomus</taxon>
    </lineage>
</organism>
<dbReference type="InterPro" id="IPR057027">
    <property type="entry name" value="TPR_mt"/>
</dbReference>
<dbReference type="InterPro" id="IPR002885">
    <property type="entry name" value="PPR_rpt"/>
</dbReference>
<protein>
    <submittedName>
        <fullName evidence="8">5914_t:CDS:1</fullName>
    </submittedName>
</protein>
<dbReference type="Pfam" id="PF23276">
    <property type="entry name" value="TPR_24"/>
    <property type="match status" value="1"/>
</dbReference>
<feature type="repeat" description="PPR" evidence="5">
    <location>
        <begin position="425"/>
        <end position="459"/>
    </location>
</feature>
<evidence type="ECO:0000313" key="9">
    <source>
        <dbReference type="Proteomes" id="UP000789739"/>
    </source>
</evidence>
<comment type="similarity">
    <text evidence="1">Belongs to the CCM1 family.</text>
</comment>
<feature type="repeat" description="PPR" evidence="5">
    <location>
        <begin position="56"/>
        <end position="90"/>
    </location>
</feature>
<sequence>AGAPVFGLSNTPSVTDKDLSRLDELNAELKRLVNYSKPVDVNAHCRNFIIENVRPNEETYNLLLSMNEQYGWIIESLELFEDMRRGGLKPNLETYHILLRTAAKSRPKHPKLREKVLEDLKNDGFEPTAITYECYVSALVAHGELEHAADVLEMMENKEITPTMLTYATILQSATSFNEATFAGDLLEKMEKVHHPLSSALYIDVLRLSTLEKKPLLVEHCWKKAIESEGDVDDGLCTYILQLAGRTGNTNLATSVVKYLIGKRTPLEEHHYASLIAAFGRNSRIREAVLTLDIMRNRGINPTEYTAEGIADFIQYSHLRIEESLQVLKDLHNQKHSVDIEAINALIRACKVITKKDAPRKGKFMAGTIADVGLADRIYRMTGELGLTPDTNTLNALLNVLTRTGHLPVAEEYLNDFKAKGVEFNVVTYSRMIEILCMQINYEGAFVYLEEMKEKNIVPPVNVYRNIIRKCAYNNDPRASIAIEEMESLGYKPTSDLLSFAQTETKHEAEGFSRRRKSDQGQERILWGVDGDESRKEDIHVADDEITGAEAHTANQIDDEPLREKKRQRSRDDHEKLLALFEGWNS</sequence>
<feature type="non-terminal residue" evidence="8">
    <location>
        <position position="1"/>
    </location>
</feature>
<name>A0A9N9CZ17_9GLOM</name>